<proteinExistence type="predicted"/>
<evidence type="ECO:0000259" key="2">
    <source>
        <dbReference type="Pfam" id="PF03372"/>
    </source>
</evidence>
<evidence type="ECO:0000313" key="3">
    <source>
        <dbReference type="EMBL" id="MFD1340961.1"/>
    </source>
</evidence>
<dbReference type="Pfam" id="PF03372">
    <property type="entry name" value="Exo_endo_phos"/>
    <property type="match status" value="1"/>
</dbReference>
<dbReference type="Gene3D" id="3.60.10.10">
    <property type="entry name" value="Endonuclease/exonuclease/phosphatase"/>
    <property type="match status" value="1"/>
</dbReference>
<evidence type="ECO:0000313" key="4">
    <source>
        <dbReference type="Proteomes" id="UP001597135"/>
    </source>
</evidence>
<dbReference type="InterPro" id="IPR005135">
    <property type="entry name" value="Endo/exonuclease/phosphatase"/>
</dbReference>
<protein>
    <submittedName>
        <fullName evidence="3">Endonuclease/exonuclease/phosphatase family protein</fullName>
    </submittedName>
</protein>
<keyword evidence="4" id="KW-1185">Reference proteome</keyword>
<dbReference type="Proteomes" id="UP001597135">
    <property type="component" value="Unassembled WGS sequence"/>
</dbReference>
<dbReference type="SUPFAM" id="SSF56219">
    <property type="entry name" value="DNase I-like"/>
    <property type="match status" value="1"/>
</dbReference>
<reference evidence="4" key="1">
    <citation type="journal article" date="2019" name="Int. J. Syst. Evol. Microbiol.">
        <title>The Global Catalogue of Microorganisms (GCM) 10K type strain sequencing project: providing services to taxonomists for standard genome sequencing and annotation.</title>
        <authorList>
            <consortium name="The Broad Institute Genomics Platform"/>
            <consortium name="The Broad Institute Genome Sequencing Center for Infectious Disease"/>
            <person name="Wu L."/>
            <person name="Ma J."/>
        </authorList>
    </citation>
    <scope>NUCLEOTIDE SEQUENCE [LARGE SCALE GENOMIC DNA]</scope>
    <source>
        <strain evidence="4">CCUG 62953</strain>
    </source>
</reference>
<organism evidence="3 4">
    <name type="scientific">Litorisediminicola beolgyonensis</name>
    <dbReference type="NCBI Taxonomy" id="1173614"/>
    <lineage>
        <taxon>Bacteria</taxon>
        <taxon>Pseudomonadati</taxon>
        <taxon>Pseudomonadota</taxon>
        <taxon>Alphaproteobacteria</taxon>
        <taxon>Rhodobacterales</taxon>
        <taxon>Paracoccaceae</taxon>
        <taxon>Litorisediminicola</taxon>
    </lineage>
</organism>
<gene>
    <name evidence="3" type="ORF">ACFQ4E_00845</name>
</gene>
<feature type="domain" description="Endonuclease/exonuclease/phosphatase" evidence="2">
    <location>
        <begin position="5"/>
        <end position="271"/>
    </location>
</feature>
<dbReference type="GO" id="GO:0004519">
    <property type="term" value="F:endonuclease activity"/>
    <property type="evidence" value="ECO:0007669"/>
    <property type="project" value="UniProtKB-KW"/>
</dbReference>
<feature type="region of interest" description="Disordered" evidence="1">
    <location>
        <begin position="55"/>
        <end position="82"/>
    </location>
</feature>
<dbReference type="RefSeq" id="WP_386801019.1">
    <property type="nucleotide sequence ID" value="NZ_JBHTMU010000001.1"/>
</dbReference>
<dbReference type="EMBL" id="JBHTMU010000001">
    <property type="protein sequence ID" value="MFD1340961.1"/>
    <property type="molecule type" value="Genomic_DNA"/>
</dbReference>
<keyword evidence="3" id="KW-0255">Endonuclease</keyword>
<keyword evidence="3" id="KW-0540">Nuclease</keyword>
<sequence length="286" mass="30863">MVRDLDRDAPDLSAILDGIAALDADLLLLTDLDYDAGGAALDLVHDRLDTRGSPYPYSLSLRPNTGRATGSDRDGDGRLGEPEDAEAWGRFAGQGGMALLSRVPLTLLADFTDLRWSDLPETRLSPEDPAPDTRRLSTGGHWVIEARTPRGPLILLAFHATPPVFDGPEDRNGRRNSDEIALWRHWLDGRLGPRPDAPVLILGNANLDPDRGEGLRSEIAALLSHPALTDPLAGRATVDWTALGLGEMRVSYVLPDAALRVTDTGTTPPADNAGPHRPVWVDLLLP</sequence>
<keyword evidence="3" id="KW-0378">Hydrolase</keyword>
<comment type="caution">
    <text evidence="3">The sequence shown here is derived from an EMBL/GenBank/DDBJ whole genome shotgun (WGS) entry which is preliminary data.</text>
</comment>
<dbReference type="InterPro" id="IPR036691">
    <property type="entry name" value="Endo/exonu/phosph_ase_sf"/>
</dbReference>
<feature type="compositionally biased region" description="Basic and acidic residues" evidence="1">
    <location>
        <begin position="70"/>
        <end position="81"/>
    </location>
</feature>
<accession>A0ABW3ZCP9</accession>
<name>A0ABW3ZCP9_9RHOB</name>
<evidence type="ECO:0000256" key="1">
    <source>
        <dbReference type="SAM" id="MobiDB-lite"/>
    </source>
</evidence>